<dbReference type="OMA" id="MECPSIS"/>
<dbReference type="Pfam" id="PF14580">
    <property type="entry name" value="LRR_9"/>
    <property type="match status" value="1"/>
</dbReference>
<evidence type="ECO:0000313" key="9">
    <source>
        <dbReference type="EnsemblMetazoa" id="CapteP219244"/>
    </source>
</evidence>
<proteinExistence type="predicted"/>
<feature type="compositionally biased region" description="Polar residues" evidence="7">
    <location>
        <begin position="421"/>
        <end position="434"/>
    </location>
</feature>
<reference evidence="9" key="3">
    <citation type="submission" date="2015-06" db="UniProtKB">
        <authorList>
            <consortium name="EnsemblMetazoa"/>
        </authorList>
    </citation>
    <scope>IDENTIFICATION</scope>
</reference>
<dbReference type="SMART" id="SM00365">
    <property type="entry name" value="LRR_SD22"/>
    <property type="match status" value="4"/>
</dbReference>
<keyword evidence="2" id="KW-0433">Leucine-rich repeat</keyword>
<dbReference type="InterPro" id="IPR032675">
    <property type="entry name" value="LRR_dom_sf"/>
</dbReference>
<dbReference type="HOGENOM" id="CLU_442302_0_0_1"/>
<dbReference type="GO" id="GO:0035082">
    <property type="term" value="P:axoneme assembly"/>
    <property type="evidence" value="ECO:0007669"/>
    <property type="project" value="TreeGrafter"/>
</dbReference>
<dbReference type="AlphaFoldDB" id="R7VAW3"/>
<dbReference type="OrthoDB" id="1904536at2759"/>
<dbReference type="PANTHER" id="PTHR45973">
    <property type="entry name" value="PROTEIN PHOSPHATASE 1 REGULATORY SUBUNIT SDS22-RELATED"/>
    <property type="match status" value="1"/>
</dbReference>
<dbReference type="Proteomes" id="UP000014760">
    <property type="component" value="Unassembled WGS sequence"/>
</dbReference>
<dbReference type="SUPFAM" id="SSF52075">
    <property type="entry name" value="Outer arm dynein light chain 1"/>
    <property type="match status" value="1"/>
</dbReference>
<comment type="subcellular location">
    <subcellularLocation>
        <location evidence="1">Cell projection</location>
        <location evidence="1">Cilium</location>
    </subcellularLocation>
</comment>
<dbReference type="EnsemblMetazoa" id="CapteT219244">
    <property type="protein sequence ID" value="CapteP219244"/>
    <property type="gene ID" value="CapteG219244"/>
</dbReference>
<accession>R7VAW3</accession>
<evidence type="ECO:0000313" key="8">
    <source>
        <dbReference type="EMBL" id="ELU12845.1"/>
    </source>
</evidence>
<organism evidence="8">
    <name type="scientific">Capitella teleta</name>
    <name type="common">Polychaete worm</name>
    <dbReference type="NCBI Taxonomy" id="283909"/>
    <lineage>
        <taxon>Eukaryota</taxon>
        <taxon>Metazoa</taxon>
        <taxon>Spiralia</taxon>
        <taxon>Lophotrochozoa</taxon>
        <taxon>Annelida</taxon>
        <taxon>Polychaeta</taxon>
        <taxon>Sedentaria</taxon>
        <taxon>Scolecida</taxon>
        <taxon>Capitellidae</taxon>
        <taxon>Capitella</taxon>
    </lineage>
</organism>
<reference evidence="8 10" key="2">
    <citation type="journal article" date="2013" name="Nature">
        <title>Insights into bilaterian evolution from three spiralian genomes.</title>
        <authorList>
            <person name="Simakov O."/>
            <person name="Marletaz F."/>
            <person name="Cho S.J."/>
            <person name="Edsinger-Gonzales E."/>
            <person name="Havlak P."/>
            <person name="Hellsten U."/>
            <person name="Kuo D.H."/>
            <person name="Larsson T."/>
            <person name="Lv J."/>
            <person name="Arendt D."/>
            <person name="Savage R."/>
            <person name="Osoegawa K."/>
            <person name="de Jong P."/>
            <person name="Grimwood J."/>
            <person name="Chapman J.A."/>
            <person name="Shapiro H."/>
            <person name="Aerts A."/>
            <person name="Otillar R.P."/>
            <person name="Terry A.Y."/>
            <person name="Boore J.L."/>
            <person name="Grigoriev I.V."/>
            <person name="Lindberg D.R."/>
            <person name="Seaver E.C."/>
            <person name="Weisblat D.A."/>
            <person name="Putnam N.H."/>
            <person name="Rokhsar D.S."/>
        </authorList>
    </citation>
    <scope>NUCLEOTIDE SEQUENCE</scope>
    <source>
        <strain evidence="8 10">I ESC-2004</strain>
    </source>
</reference>
<feature type="region of interest" description="Disordered" evidence="7">
    <location>
        <begin position="386"/>
        <end position="454"/>
    </location>
</feature>
<dbReference type="PROSITE" id="PS51450">
    <property type="entry name" value="LRR"/>
    <property type="match status" value="4"/>
</dbReference>
<evidence type="ECO:0000256" key="5">
    <source>
        <dbReference type="ARBA" id="ARBA00023273"/>
    </source>
</evidence>
<dbReference type="EMBL" id="AMQN01005297">
    <property type="status" value="NOT_ANNOTATED_CDS"/>
    <property type="molecule type" value="Genomic_DNA"/>
</dbReference>
<protein>
    <submittedName>
        <fullName evidence="8 9">Uncharacterized protein</fullName>
    </submittedName>
</protein>
<evidence type="ECO:0000256" key="2">
    <source>
        <dbReference type="ARBA" id="ARBA00022614"/>
    </source>
</evidence>
<keyword evidence="4" id="KW-0969">Cilium</keyword>
<dbReference type="EMBL" id="KB295624">
    <property type="protein sequence ID" value="ELU12845.1"/>
    <property type="molecule type" value="Genomic_DNA"/>
</dbReference>
<keyword evidence="10" id="KW-1185">Reference proteome</keyword>
<dbReference type="InterPro" id="IPR001611">
    <property type="entry name" value="Leu-rich_rpt"/>
</dbReference>
<dbReference type="GO" id="GO:0070840">
    <property type="term" value="F:dynein complex binding"/>
    <property type="evidence" value="ECO:0007669"/>
    <property type="project" value="TreeGrafter"/>
</dbReference>
<sequence length="618" mass="71457">MPIIEEITPDENYQIPLGKKAVPVREEHSISIEDITAEIEEVEMDKVIEKKELSFKGDEEDKKEIDNNDIKKELDNKEMDNRVAEEAKKKEEEKLQIAKKEEADLDKWPRLTKKFLLQHCKDLKLYRTPYLNDVLYLHFKCISKIECLEEYTGLRCLWLESNAIRVIENLDHQPEMRSLFLQQNMLEKIQNLENMPLLDTLNVSNNQIKKIENLACLPVLNTLQISHNKLNSAEDLEHLTECPNLSVIDLSHNKLDDPEIIDVFERMKCLRVLTLTGNPVIRNIKNYRKNLIVKLKNLQHLDDRPVFDKERACCEAWATGGKEAEKEERDRWVQKDRKRIEDSVNALLQIRNRGEAERREREIKADLEAEGKPSDDVHVEPGSVDWLWGEKKPDSSGSEQVQEEPEEVPMITAQKPEENHSSIFSDNTKTSTPKTDLFDMSISNKQPEKKDNKILITELEDNDSIETLTMTKPAVSEDLPELEDVDVTDMNALYPPMNQSVYRPEIEVLDDEEDLNAETEIGSKSTRLNIEDITPPNQSKEFLGDLAQIQKAPPAQKEFLGAEEEKEEEVKEEVKEETKEEVDVEPEMFSKKIWDLAANLGANESSEKFFDEDLEGLD</sequence>
<reference evidence="10" key="1">
    <citation type="submission" date="2012-12" db="EMBL/GenBank/DDBJ databases">
        <authorList>
            <person name="Hellsten U."/>
            <person name="Grimwood J."/>
            <person name="Chapman J.A."/>
            <person name="Shapiro H."/>
            <person name="Aerts A."/>
            <person name="Otillar R.P."/>
            <person name="Terry A.Y."/>
            <person name="Boore J.L."/>
            <person name="Simakov O."/>
            <person name="Marletaz F."/>
            <person name="Cho S.-J."/>
            <person name="Edsinger-Gonzales E."/>
            <person name="Havlak P."/>
            <person name="Kuo D.-H."/>
            <person name="Larsson T."/>
            <person name="Lv J."/>
            <person name="Arendt D."/>
            <person name="Savage R."/>
            <person name="Osoegawa K."/>
            <person name="de Jong P."/>
            <person name="Lindberg D.R."/>
            <person name="Seaver E.C."/>
            <person name="Weisblat D.A."/>
            <person name="Putnam N.H."/>
            <person name="Grigoriev I.V."/>
            <person name="Rokhsar D.S."/>
        </authorList>
    </citation>
    <scope>NUCLEOTIDE SEQUENCE</scope>
    <source>
        <strain evidence="10">I ESC-2004</strain>
    </source>
</reference>
<dbReference type="InterPro" id="IPR050576">
    <property type="entry name" value="Cilia_flagella_integrity"/>
</dbReference>
<keyword evidence="3" id="KW-0677">Repeat</keyword>
<evidence type="ECO:0000256" key="7">
    <source>
        <dbReference type="SAM" id="MobiDB-lite"/>
    </source>
</evidence>
<feature type="coiled-coil region" evidence="6">
    <location>
        <begin position="25"/>
        <end position="104"/>
    </location>
</feature>
<dbReference type="PANTHER" id="PTHR45973:SF9">
    <property type="entry name" value="LEUCINE-RICH REPEAT-CONTAINING PROTEIN 46"/>
    <property type="match status" value="1"/>
</dbReference>
<dbReference type="FunFam" id="3.80.10.10:FF:000331">
    <property type="entry name" value="Dynein assembly factor 1, axonemal homolog"/>
    <property type="match status" value="1"/>
</dbReference>
<evidence type="ECO:0000256" key="6">
    <source>
        <dbReference type="SAM" id="Coils"/>
    </source>
</evidence>
<keyword evidence="5" id="KW-0966">Cell projection</keyword>
<feature type="compositionally biased region" description="Basic and acidic residues" evidence="7">
    <location>
        <begin position="568"/>
        <end position="578"/>
    </location>
</feature>
<feature type="region of interest" description="Disordered" evidence="7">
    <location>
        <begin position="555"/>
        <end position="585"/>
    </location>
</feature>
<dbReference type="GO" id="GO:0005930">
    <property type="term" value="C:axoneme"/>
    <property type="evidence" value="ECO:0007669"/>
    <property type="project" value="TreeGrafter"/>
</dbReference>
<keyword evidence="6" id="KW-0175">Coiled coil</keyword>
<evidence type="ECO:0000256" key="3">
    <source>
        <dbReference type="ARBA" id="ARBA00022737"/>
    </source>
</evidence>
<gene>
    <name evidence="8" type="ORF">CAPTEDRAFT_219244</name>
</gene>
<evidence type="ECO:0000256" key="4">
    <source>
        <dbReference type="ARBA" id="ARBA00023069"/>
    </source>
</evidence>
<evidence type="ECO:0000256" key="1">
    <source>
        <dbReference type="ARBA" id="ARBA00004138"/>
    </source>
</evidence>
<name>R7VAW3_CAPTE</name>
<evidence type="ECO:0000313" key="10">
    <source>
        <dbReference type="Proteomes" id="UP000014760"/>
    </source>
</evidence>
<dbReference type="Gene3D" id="3.80.10.10">
    <property type="entry name" value="Ribonuclease Inhibitor"/>
    <property type="match status" value="2"/>
</dbReference>
<dbReference type="STRING" id="283909.R7VAW3"/>